<evidence type="ECO:0000313" key="2">
    <source>
        <dbReference type="Proteomes" id="UP000013117"/>
    </source>
</evidence>
<name>N8YA93_9GAMM</name>
<organism evidence="1 2">
    <name type="scientific">Acinetobacter gerneri DSM 14967 = CIP 107464 = MTCC 9824</name>
    <dbReference type="NCBI Taxonomy" id="1120926"/>
    <lineage>
        <taxon>Bacteria</taxon>
        <taxon>Pseudomonadati</taxon>
        <taxon>Pseudomonadota</taxon>
        <taxon>Gammaproteobacteria</taxon>
        <taxon>Moraxellales</taxon>
        <taxon>Moraxellaceae</taxon>
        <taxon>Acinetobacter</taxon>
    </lineage>
</organism>
<protein>
    <submittedName>
        <fullName evidence="1">Uncharacterized protein</fullName>
    </submittedName>
</protein>
<comment type="caution">
    <text evidence="1">The sequence shown here is derived from an EMBL/GenBank/DDBJ whole genome shotgun (WGS) entry which is preliminary data.</text>
</comment>
<sequence length="55" mass="6301">MDWAGNLPNFSGMKSYKNPRWTERLRPCNPCPTDGILPCHESQPLISKTNQLLPF</sequence>
<keyword evidence="2" id="KW-1185">Reference proteome</keyword>
<dbReference type="AlphaFoldDB" id="N8YA93"/>
<dbReference type="HOGENOM" id="CLU_3021318_0_0_6"/>
<evidence type="ECO:0000313" key="1">
    <source>
        <dbReference type="EMBL" id="ENV33536.1"/>
    </source>
</evidence>
<accession>N8YA93</accession>
<proteinExistence type="predicted"/>
<reference evidence="1 2" key="1">
    <citation type="submission" date="2013-02" db="EMBL/GenBank/DDBJ databases">
        <title>The Genome Sequence of Acinetobacter gerneri CIP 107464.</title>
        <authorList>
            <consortium name="The Broad Institute Genome Sequencing Platform"/>
            <consortium name="The Broad Institute Genome Sequencing Center for Infectious Disease"/>
            <person name="Cerqueira G."/>
            <person name="Feldgarden M."/>
            <person name="Courvalin P."/>
            <person name="Perichon B."/>
            <person name="Grillot-Courvalin C."/>
            <person name="Clermont D."/>
            <person name="Rocha E."/>
            <person name="Yoon E.-J."/>
            <person name="Nemec A."/>
            <person name="Walker B."/>
            <person name="Young S.K."/>
            <person name="Zeng Q."/>
            <person name="Gargeya S."/>
            <person name="Fitzgerald M."/>
            <person name="Haas B."/>
            <person name="Abouelleil A."/>
            <person name="Alvarado L."/>
            <person name="Arachchi H.M."/>
            <person name="Berlin A.M."/>
            <person name="Chapman S.B."/>
            <person name="Dewar J."/>
            <person name="Goldberg J."/>
            <person name="Griggs A."/>
            <person name="Gujja S."/>
            <person name="Hansen M."/>
            <person name="Howarth C."/>
            <person name="Imamovic A."/>
            <person name="Larimer J."/>
            <person name="McCowan C."/>
            <person name="Murphy C."/>
            <person name="Neiman D."/>
            <person name="Pearson M."/>
            <person name="Priest M."/>
            <person name="Roberts A."/>
            <person name="Saif S."/>
            <person name="Shea T."/>
            <person name="Sisk P."/>
            <person name="Sykes S."/>
            <person name="Wortman J."/>
            <person name="Nusbaum C."/>
            <person name="Birren B."/>
        </authorList>
    </citation>
    <scope>NUCLEOTIDE SEQUENCE [LARGE SCALE GENOMIC DNA]</scope>
    <source>
        <strain evidence="1 2">CIP 107464</strain>
    </source>
</reference>
<gene>
    <name evidence="1" type="ORF">F960_02248</name>
</gene>
<dbReference type="EMBL" id="APPN01000068">
    <property type="protein sequence ID" value="ENV33536.1"/>
    <property type="molecule type" value="Genomic_DNA"/>
</dbReference>
<dbReference type="Proteomes" id="UP000013117">
    <property type="component" value="Unassembled WGS sequence"/>
</dbReference>